<feature type="region of interest" description="Disordered" evidence="13">
    <location>
        <begin position="31"/>
        <end position="65"/>
    </location>
</feature>
<evidence type="ECO:0000256" key="7">
    <source>
        <dbReference type="ARBA" id="ARBA00022723"/>
    </source>
</evidence>
<dbReference type="OrthoDB" id="418412at2759"/>
<comment type="cofactor">
    <cofactor evidence="2">
        <name>Zn(2+)</name>
        <dbReference type="ChEBI" id="CHEBI:29105"/>
    </cofactor>
</comment>
<keyword evidence="10 12" id="KW-0119">Carbohydrate metabolism</keyword>
<dbReference type="InterPro" id="IPR005849">
    <property type="entry name" value="GalP_Utransf_N"/>
</dbReference>
<name>A0A7I8W4X9_9ANNE</name>
<reference evidence="16 17" key="1">
    <citation type="submission" date="2020-08" db="EMBL/GenBank/DDBJ databases">
        <authorList>
            <person name="Hejnol A."/>
        </authorList>
    </citation>
    <scope>NUCLEOTIDE SEQUENCE [LARGE SCALE GENOMIC DNA]</scope>
</reference>
<keyword evidence="5 12" id="KW-0808">Transferase</keyword>
<dbReference type="InterPro" id="IPR005850">
    <property type="entry name" value="GalP_Utransf_C"/>
</dbReference>
<feature type="domain" description="Galactose-1-phosphate uridyl transferase C-terminal" evidence="15">
    <location>
        <begin position="183"/>
        <end position="349"/>
    </location>
</feature>
<evidence type="ECO:0000256" key="9">
    <source>
        <dbReference type="ARBA" id="ARBA00023144"/>
    </source>
</evidence>
<keyword evidence="17" id="KW-1185">Reference proteome</keyword>
<dbReference type="InterPro" id="IPR019779">
    <property type="entry name" value="GalP_UDPtransf1_His-AS"/>
</dbReference>
<dbReference type="EMBL" id="CAJFCJ010000019">
    <property type="protein sequence ID" value="CAD5123157.1"/>
    <property type="molecule type" value="Genomic_DNA"/>
</dbReference>
<dbReference type="PIRSF" id="PIRSF000808">
    <property type="entry name" value="GalT"/>
    <property type="match status" value="1"/>
</dbReference>
<comment type="similarity">
    <text evidence="4 12">Belongs to the galactose-1-phosphate uridylyltransferase type 1 family.</text>
</comment>
<evidence type="ECO:0000313" key="17">
    <source>
        <dbReference type="Proteomes" id="UP000549394"/>
    </source>
</evidence>
<dbReference type="Pfam" id="PF02744">
    <property type="entry name" value="GalP_UDP_tr_C"/>
    <property type="match status" value="1"/>
</dbReference>
<comment type="caution">
    <text evidence="16">The sequence shown here is derived from an EMBL/GenBank/DDBJ whole genome shotgun (WGS) entry which is preliminary data.</text>
</comment>
<sequence length="354" mass="41194">MQFELSKHPHRRYNPLKDEWILVSPHRMSRPWTGQVEKPTQSSLVPRHDPNNPLSPGAVRSNGSKNPNYTSTYIFDNDFPALLFEGPAPEENEDDLFKVEAARGSCKVMCFHPFSNLSLATMDPGQIGSVIDSWIDLMRQLSPDYLWVQIFENKGAVMGCSNPHPHCQVWSSSFLPQEIRVKDKKQREYFEKHRKPLLCDYLSKELEKKERIIVETNHWVALVPFWAVWPFESMLIPKQHVLRLQDLNIDQRKDLALAMKLLLVKYDNLFETSFPYSMGWHQAPTGSRLEGNSEEHWQLHALYFPPLLRSSNVKKFMVGYEMLANAQRDITAEEAARRLSSLPEEHYLSKKFDQ</sequence>
<dbReference type="PANTHER" id="PTHR11943">
    <property type="entry name" value="GALACTOSE-1-PHOSPHATE URIDYLYLTRANSFERASE"/>
    <property type="match status" value="1"/>
</dbReference>
<dbReference type="InterPro" id="IPR001937">
    <property type="entry name" value="GalP_UDPtransf1"/>
</dbReference>
<dbReference type="PANTHER" id="PTHR11943:SF1">
    <property type="entry name" value="GALACTOSE-1-PHOSPHATE URIDYLYLTRANSFERASE"/>
    <property type="match status" value="1"/>
</dbReference>
<dbReference type="GO" id="GO:0008270">
    <property type="term" value="F:zinc ion binding"/>
    <property type="evidence" value="ECO:0007669"/>
    <property type="project" value="InterPro"/>
</dbReference>
<dbReference type="Proteomes" id="UP000549394">
    <property type="component" value="Unassembled WGS sequence"/>
</dbReference>
<evidence type="ECO:0000256" key="6">
    <source>
        <dbReference type="ARBA" id="ARBA00022695"/>
    </source>
</evidence>
<keyword evidence="8" id="KW-0862">Zinc</keyword>
<dbReference type="CDD" id="cd00608">
    <property type="entry name" value="GalT"/>
    <property type="match status" value="1"/>
</dbReference>
<evidence type="ECO:0000256" key="12">
    <source>
        <dbReference type="RuleBase" id="RU000506"/>
    </source>
</evidence>
<keyword evidence="9 12" id="KW-0299">Galactose metabolism</keyword>
<comment type="pathway">
    <text evidence="3 12">Carbohydrate metabolism; galactose metabolism.</text>
</comment>
<comment type="catalytic activity">
    <reaction evidence="1 12">
        <text>alpha-D-galactose 1-phosphate + UDP-alpha-D-glucose = alpha-D-glucose 1-phosphate + UDP-alpha-D-galactose</text>
        <dbReference type="Rhea" id="RHEA:13989"/>
        <dbReference type="ChEBI" id="CHEBI:58336"/>
        <dbReference type="ChEBI" id="CHEBI:58601"/>
        <dbReference type="ChEBI" id="CHEBI:58885"/>
        <dbReference type="ChEBI" id="CHEBI:66914"/>
        <dbReference type="EC" id="2.7.7.12"/>
    </reaction>
</comment>
<keyword evidence="7 12" id="KW-0479">Metal-binding</keyword>
<evidence type="ECO:0000256" key="13">
    <source>
        <dbReference type="SAM" id="MobiDB-lite"/>
    </source>
</evidence>
<keyword evidence="6 12" id="KW-0548">Nucleotidyltransferase</keyword>
<evidence type="ECO:0000256" key="2">
    <source>
        <dbReference type="ARBA" id="ARBA00001947"/>
    </source>
</evidence>
<proteinExistence type="inferred from homology"/>
<evidence type="ECO:0000313" key="16">
    <source>
        <dbReference type="EMBL" id="CAD5123157.1"/>
    </source>
</evidence>
<dbReference type="UniPathway" id="UPA00214"/>
<feature type="active site" description="Tele-UMP-histidine intermediate" evidence="11">
    <location>
        <position position="166"/>
    </location>
</feature>
<dbReference type="GO" id="GO:0008108">
    <property type="term" value="F:UDP-glucose:hexose-1-phosphate uridylyltransferase activity"/>
    <property type="evidence" value="ECO:0007669"/>
    <property type="project" value="UniProtKB-EC"/>
</dbReference>
<dbReference type="FunFam" id="3.30.428.10:FF:000002">
    <property type="entry name" value="Galactose-1-phosphate uridylyltransferase"/>
    <property type="match status" value="1"/>
</dbReference>
<dbReference type="InterPro" id="IPR036265">
    <property type="entry name" value="HIT-like_sf"/>
</dbReference>
<evidence type="ECO:0000256" key="8">
    <source>
        <dbReference type="ARBA" id="ARBA00022833"/>
    </source>
</evidence>
<evidence type="ECO:0000256" key="4">
    <source>
        <dbReference type="ARBA" id="ARBA00010951"/>
    </source>
</evidence>
<dbReference type="EC" id="2.7.7.12" evidence="12"/>
<dbReference type="PROSITE" id="PS00117">
    <property type="entry name" value="GAL_P_UDP_TRANSF_I"/>
    <property type="match status" value="1"/>
</dbReference>
<protein>
    <recommendedName>
        <fullName evidence="12">Galactose-1-phosphate uridylyltransferase</fullName>
        <ecNumber evidence="12">2.7.7.12</ecNumber>
    </recommendedName>
</protein>
<evidence type="ECO:0000259" key="15">
    <source>
        <dbReference type="Pfam" id="PF02744"/>
    </source>
</evidence>
<gene>
    <name evidence="16" type="ORF">DGYR_LOCUS10868</name>
</gene>
<dbReference type="GO" id="GO:0033499">
    <property type="term" value="P:galactose catabolic process via UDP-galactose, Leloir pathway"/>
    <property type="evidence" value="ECO:0007669"/>
    <property type="project" value="TreeGrafter"/>
</dbReference>
<organism evidence="16 17">
    <name type="scientific">Dimorphilus gyrociliatus</name>
    <dbReference type="NCBI Taxonomy" id="2664684"/>
    <lineage>
        <taxon>Eukaryota</taxon>
        <taxon>Metazoa</taxon>
        <taxon>Spiralia</taxon>
        <taxon>Lophotrochozoa</taxon>
        <taxon>Annelida</taxon>
        <taxon>Polychaeta</taxon>
        <taxon>Polychaeta incertae sedis</taxon>
        <taxon>Dinophilidae</taxon>
        <taxon>Dimorphilus</taxon>
    </lineage>
</organism>
<evidence type="ECO:0000259" key="14">
    <source>
        <dbReference type="Pfam" id="PF01087"/>
    </source>
</evidence>
<dbReference type="SUPFAM" id="SSF54197">
    <property type="entry name" value="HIT-like"/>
    <property type="match status" value="2"/>
</dbReference>
<evidence type="ECO:0000256" key="3">
    <source>
        <dbReference type="ARBA" id="ARBA00004947"/>
    </source>
</evidence>
<evidence type="ECO:0000256" key="1">
    <source>
        <dbReference type="ARBA" id="ARBA00001107"/>
    </source>
</evidence>
<evidence type="ECO:0000256" key="10">
    <source>
        <dbReference type="ARBA" id="ARBA00023277"/>
    </source>
</evidence>
<evidence type="ECO:0000256" key="11">
    <source>
        <dbReference type="PIRSR" id="PIRSR000808-1"/>
    </source>
</evidence>
<dbReference type="Pfam" id="PF01087">
    <property type="entry name" value="GalP_UDP_transf"/>
    <property type="match status" value="1"/>
</dbReference>
<dbReference type="Gene3D" id="3.30.428.10">
    <property type="entry name" value="HIT-like"/>
    <property type="match status" value="2"/>
</dbReference>
<dbReference type="NCBIfam" id="TIGR00209">
    <property type="entry name" value="galT_1"/>
    <property type="match status" value="1"/>
</dbReference>
<evidence type="ECO:0000256" key="5">
    <source>
        <dbReference type="ARBA" id="ARBA00022679"/>
    </source>
</evidence>
<dbReference type="AlphaFoldDB" id="A0A7I8W4X9"/>
<dbReference type="NCBIfam" id="NF008724">
    <property type="entry name" value="PRK11720.1"/>
    <property type="match status" value="1"/>
</dbReference>
<accession>A0A7I8W4X9</accession>
<dbReference type="GO" id="GO:0005737">
    <property type="term" value="C:cytoplasm"/>
    <property type="evidence" value="ECO:0007669"/>
    <property type="project" value="TreeGrafter"/>
</dbReference>
<dbReference type="FunFam" id="3.30.428.10:FF:000001">
    <property type="entry name" value="Galactose-1-phosphate uridylyltransferase"/>
    <property type="match status" value="1"/>
</dbReference>
<feature type="domain" description="Galactose-1-phosphate uridyl transferase N-terminal" evidence="14">
    <location>
        <begin position="2"/>
        <end position="176"/>
    </location>
</feature>